<dbReference type="PIRSF" id="PIRSF011396">
    <property type="entry name" value="Trp_halogenase"/>
    <property type="match status" value="1"/>
</dbReference>
<feature type="active site" evidence="1">
    <location>
        <position position="85"/>
    </location>
</feature>
<dbReference type="OrthoDB" id="8868802at2"/>
<feature type="binding site" evidence="2">
    <location>
        <position position="354"/>
    </location>
    <ligand>
        <name>FAD</name>
        <dbReference type="ChEBI" id="CHEBI:57692"/>
    </ligand>
</feature>
<dbReference type="RefSeq" id="WP_102770374.1">
    <property type="nucleotide sequence ID" value="NZ_POSP01000004.1"/>
</dbReference>
<reference evidence="3 4" key="1">
    <citation type="submission" date="2018-01" db="EMBL/GenBank/DDBJ databases">
        <title>Draft genome sequence of Paucibacter aquatile CR182 isolated from freshwater of the Nakdong River.</title>
        <authorList>
            <person name="Choi A."/>
            <person name="Chung E.J."/>
        </authorList>
    </citation>
    <scope>NUCLEOTIDE SEQUENCE [LARGE SCALE GENOMIC DNA]</scope>
    <source>
        <strain evidence="3 4">CR182</strain>
    </source>
</reference>
<proteinExistence type="predicted"/>
<sequence length="513" mass="57208">MSLPPVTSLPLLRRIVIAGGGTAGWMSAAALSTLLPPGYEIHLVESEEIGTIGVGEATIPNIKNFNAALGLDENDFIRATQASFKMGIEFVNWGRLGERYIHGFGSFGQDFGSVGFHHQWLRLRREGLASALDDYSINTSAPRQAKFMRARPEMAGSPLADIAYAYQFDAGLYAAYLRRHAEQRGARRSEGRIVEVLRAAEDGRIRALRLDSGEQIEGDFFLDCTGMRALLMGQTLGVGLEDWSHWLPCDRAWAVPCESAGPLLPMTRATAHSAGWQWRIPLQHRTGNGHVFASRFMDEGEARDLLMRHLDGKPLAEARSIRFQPGRRHQAWHQNCLAVGLSGGFLEPLESTSIHLIQTALARLMSFFPHGGLDAADIAEYNRQTQFEYERIRDFIILHYKATARDDSPFWNHCRQMAVPETLQRKIDLFCSNGRIVREADELFAELSWLQVMNGQGLQPRGYHPLAEQTPKAEAVDLLAHIRQVIARCVQVMPTQAAYLAEHCQALRPGSGT</sequence>
<dbReference type="SUPFAM" id="SSF51905">
    <property type="entry name" value="FAD/NAD(P)-binding domain"/>
    <property type="match status" value="1"/>
</dbReference>
<protein>
    <submittedName>
        <fullName evidence="3">Tryptophan halogenase</fullName>
    </submittedName>
</protein>
<comment type="caution">
    <text evidence="3">The sequence shown here is derived from an EMBL/GenBank/DDBJ whole genome shotgun (WGS) entry which is preliminary data.</text>
</comment>
<feature type="binding site" evidence="2">
    <location>
        <position position="350"/>
    </location>
    <ligand>
        <name>FAD</name>
        <dbReference type="ChEBI" id="CHEBI:57692"/>
    </ligand>
</feature>
<accession>A0A2N8KT21</accession>
<name>A0A2N8KT21_9BURK</name>
<keyword evidence="2" id="KW-0285">Flavoprotein</keyword>
<dbReference type="InterPro" id="IPR050816">
    <property type="entry name" value="Flavin-dep_Halogenase_NPB"/>
</dbReference>
<dbReference type="AlphaFoldDB" id="A0A2N8KT21"/>
<dbReference type="PANTHER" id="PTHR43747">
    <property type="entry name" value="FAD-BINDING PROTEIN"/>
    <property type="match status" value="1"/>
</dbReference>
<dbReference type="Pfam" id="PF04820">
    <property type="entry name" value="Trp_halogenase"/>
    <property type="match status" value="1"/>
</dbReference>
<keyword evidence="2" id="KW-0274">FAD</keyword>
<organism evidence="3 4">
    <name type="scientific">Kinneretia aquatilis</name>
    <dbReference type="NCBI Taxonomy" id="2070761"/>
    <lineage>
        <taxon>Bacteria</taxon>
        <taxon>Pseudomonadati</taxon>
        <taxon>Pseudomonadota</taxon>
        <taxon>Betaproteobacteria</taxon>
        <taxon>Burkholderiales</taxon>
        <taxon>Sphaerotilaceae</taxon>
        <taxon>Roseateles</taxon>
    </lineage>
</organism>
<dbReference type="InterPro" id="IPR006905">
    <property type="entry name" value="Flavin_halogenase"/>
</dbReference>
<evidence type="ECO:0000256" key="1">
    <source>
        <dbReference type="PIRSR" id="PIRSR011396-1"/>
    </source>
</evidence>
<dbReference type="GO" id="GO:0000166">
    <property type="term" value="F:nucleotide binding"/>
    <property type="evidence" value="ECO:0007669"/>
    <property type="project" value="UniProtKB-KW"/>
</dbReference>
<keyword evidence="2" id="KW-0547">Nucleotide-binding</keyword>
<feature type="binding site" evidence="2">
    <location>
        <position position="85"/>
    </location>
    <ligand>
        <name>7-chloro-L-tryptophan</name>
        <dbReference type="ChEBI" id="CHEBI:58713"/>
    </ligand>
</feature>
<dbReference type="Proteomes" id="UP000235916">
    <property type="component" value="Unassembled WGS sequence"/>
</dbReference>
<dbReference type="Gene3D" id="3.50.50.60">
    <property type="entry name" value="FAD/NAD(P)-binding domain"/>
    <property type="match status" value="1"/>
</dbReference>
<dbReference type="EMBL" id="POSP01000004">
    <property type="protein sequence ID" value="PND36603.1"/>
    <property type="molecule type" value="Genomic_DNA"/>
</dbReference>
<dbReference type="InterPro" id="IPR036188">
    <property type="entry name" value="FAD/NAD-bd_sf"/>
</dbReference>
<dbReference type="GO" id="GO:0004497">
    <property type="term" value="F:monooxygenase activity"/>
    <property type="evidence" value="ECO:0007669"/>
    <property type="project" value="InterPro"/>
</dbReference>
<evidence type="ECO:0000256" key="2">
    <source>
        <dbReference type="PIRSR" id="PIRSR011396-2"/>
    </source>
</evidence>
<feature type="binding site" evidence="2">
    <location>
        <position position="341"/>
    </location>
    <ligand>
        <name>FAD</name>
        <dbReference type="ChEBI" id="CHEBI:57692"/>
    </ligand>
</feature>
<keyword evidence="4" id="KW-1185">Reference proteome</keyword>
<dbReference type="PANTHER" id="PTHR43747:SF4">
    <property type="entry name" value="FLAVIN-DEPENDENT TRYPTOPHAN HALOGENASE"/>
    <property type="match status" value="1"/>
</dbReference>
<evidence type="ECO:0000313" key="4">
    <source>
        <dbReference type="Proteomes" id="UP000235916"/>
    </source>
</evidence>
<evidence type="ECO:0000313" key="3">
    <source>
        <dbReference type="EMBL" id="PND36603.1"/>
    </source>
</evidence>
<feature type="binding site" evidence="2">
    <location>
        <begin position="20"/>
        <end position="23"/>
    </location>
    <ligand>
        <name>FAD</name>
        <dbReference type="ChEBI" id="CHEBI:57692"/>
    </ligand>
</feature>
<dbReference type="InterPro" id="IPR033856">
    <property type="entry name" value="Trp_halogen"/>
</dbReference>
<gene>
    <name evidence="3" type="ORF">C1O66_23340</name>
</gene>